<dbReference type="Gene3D" id="3.30.1330.60">
    <property type="entry name" value="OmpA-like domain"/>
    <property type="match status" value="1"/>
</dbReference>
<feature type="transmembrane region" description="Helical" evidence="2">
    <location>
        <begin position="18"/>
        <end position="39"/>
    </location>
</feature>
<keyword evidence="2" id="KW-1133">Transmembrane helix</keyword>
<dbReference type="AlphaFoldDB" id="A0A1L9P0S5"/>
<keyword evidence="1" id="KW-0175">Coiled coil</keyword>
<feature type="coiled-coil region" evidence="1">
    <location>
        <begin position="39"/>
        <end position="66"/>
    </location>
</feature>
<reference evidence="3 4" key="1">
    <citation type="submission" date="2016-10" db="EMBL/GenBank/DDBJ databases">
        <title>Genome sequence of Planktotalea frisia SH6-1.</title>
        <authorList>
            <person name="Poehlein A."/>
            <person name="Bakenhus I."/>
            <person name="Voget S."/>
            <person name="Brinkhoff T."/>
            <person name="Simon M."/>
        </authorList>
    </citation>
    <scope>NUCLEOTIDE SEQUENCE [LARGE SCALE GENOMIC DNA]</scope>
    <source>
        <strain evidence="3 4">SH6-1</strain>
    </source>
</reference>
<sequence length="365" mass="40819">MVSKRTISGEAESYRRGVIFGLTMAEVLLLLIFCILLFLKIVNDELKAADQKLAQSNEELSAQEEINRVLSTENQALADQIKILTVQIASSSKSRIGNEFLNTVIEEFVKLQATNPRKAEEFLYALEDNPNFVKELQLSTVDEWEELTTVAQYSVSQDEAAILSELNPDQREQFFSNADTVSQLSPEEIREIREAALEKANPTPKAPSGNNWPPIISLSEAKDYSFKVGSAKLADEFQAALSNEISRQILSILEDYDADVIEVIGHTDLQRMRSTRTTNLDEVSAADLQAANSIALRANDNAGLGYARALSVTRELMKIPELQGYTILPYSAAQMISPADEMNLSPETYDPTQLRRIEIRVRRKQ</sequence>
<evidence type="ECO:0000256" key="1">
    <source>
        <dbReference type="SAM" id="Coils"/>
    </source>
</evidence>
<evidence type="ECO:0000313" key="3">
    <source>
        <dbReference type="EMBL" id="OJI95082.1"/>
    </source>
</evidence>
<name>A0A1L9P0S5_9RHOB</name>
<dbReference type="InterPro" id="IPR036737">
    <property type="entry name" value="OmpA-like_sf"/>
</dbReference>
<accession>A0A1L9P0S5</accession>
<organism evidence="3 4">
    <name type="scientific">Planktotalea frisia</name>
    <dbReference type="NCBI Taxonomy" id="696762"/>
    <lineage>
        <taxon>Bacteria</taxon>
        <taxon>Pseudomonadati</taxon>
        <taxon>Pseudomonadota</taxon>
        <taxon>Alphaproteobacteria</taxon>
        <taxon>Rhodobacterales</taxon>
        <taxon>Paracoccaceae</taxon>
        <taxon>Planktotalea</taxon>
    </lineage>
</organism>
<evidence type="ECO:0008006" key="5">
    <source>
        <dbReference type="Google" id="ProtNLM"/>
    </source>
</evidence>
<dbReference type="EMBL" id="MLCB01000058">
    <property type="protein sequence ID" value="OJI95082.1"/>
    <property type="molecule type" value="Genomic_DNA"/>
</dbReference>
<keyword evidence="2" id="KW-0472">Membrane</keyword>
<keyword evidence="2" id="KW-0812">Transmembrane</keyword>
<evidence type="ECO:0000313" key="4">
    <source>
        <dbReference type="Proteomes" id="UP000184514"/>
    </source>
</evidence>
<dbReference type="STRING" id="696762.PFRI_06820"/>
<keyword evidence="4" id="KW-1185">Reference proteome</keyword>
<protein>
    <recommendedName>
        <fullName evidence="5">OmpA-like domain-containing protein</fullName>
    </recommendedName>
</protein>
<dbReference type="SUPFAM" id="SSF103088">
    <property type="entry name" value="OmpA-like"/>
    <property type="match status" value="1"/>
</dbReference>
<dbReference type="Proteomes" id="UP000184514">
    <property type="component" value="Unassembled WGS sequence"/>
</dbReference>
<proteinExistence type="predicted"/>
<comment type="caution">
    <text evidence="3">The sequence shown here is derived from an EMBL/GenBank/DDBJ whole genome shotgun (WGS) entry which is preliminary data.</text>
</comment>
<evidence type="ECO:0000256" key="2">
    <source>
        <dbReference type="SAM" id="Phobius"/>
    </source>
</evidence>
<gene>
    <name evidence="3" type="ORF">PFRI_06820</name>
</gene>